<protein>
    <submittedName>
        <fullName evidence="3">Uncharacterized protein</fullName>
    </submittedName>
</protein>
<keyword evidence="4" id="KW-1185">Reference proteome</keyword>
<feature type="region of interest" description="Disordered" evidence="2">
    <location>
        <begin position="225"/>
        <end position="275"/>
    </location>
</feature>
<feature type="region of interest" description="Disordered" evidence="2">
    <location>
        <begin position="387"/>
        <end position="462"/>
    </location>
</feature>
<dbReference type="AlphaFoldDB" id="A0ABD3M4V9"/>
<sequence>MADEARAMLDALMGADRNAPVEGASGIISSRSGGGGGGGNPTRRQKRSCYDPDVCPLYCAWSLSSQENPTWAESVAANEGAGGIDVYDLFTNTKSDIGPNPYRVDDHAREEFASLPEHEKRRLGYEDMLARKLLDLVRQCDRNVARNKDKLRREVAQAMKQRTSGSGKGNREDLIVTVNEEMLEKCASDVARATLIEEEMATLVEKMENLEEEGEKLLQTIAKEEEAAAEKASNEEGASEPPKKKKKKSKDKSKDTSTSASEEHADMPPSKIVDPRLLELENSKLTTLLELQSLVLQLPPLRDNIDNLLRQLQYLRSDTSTDKVVCEVSGNFMSSRDADERIAAHYAGKQYVGWKLVRDKLKELQKKGLPTAGGAGGDVGRGGGGYGGGGGGGYRDDRGGGYGRGGPPPDRGGFGGGGGYRGGGGRGGYGGGGGWGGGGGGAGGYGGRNDRDHWQRDRYDDRRGGRCYVRLHRIDRRLRIDTSRKYMQSPPDNK</sequence>
<feature type="compositionally biased region" description="Gly residues" evidence="2">
    <location>
        <begin position="412"/>
        <end position="447"/>
    </location>
</feature>
<proteinExistence type="inferred from homology"/>
<dbReference type="Proteomes" id="UP001530293">
    <property type="component" value="Unassembled WGS sequence"/>
</dbReference>
<reference evidence="3 4" key="1">
    <citation type="submission" date="2024-10" db="EMBL/GenBank/DDBJ databases">
        <title>Updated reference genomes for cyclostephanoid diatoms.</title>
        <authorList>
            <person name="Roberts W.R."/>
            <person name="Alverson A.J."/>
        </authorList>
    </citation>
    <scope>NUCLEOTIDE SEQUENCE [LARGE SCALE GENOMIC DNA]</scope>
    <source>
        <strain evidence="3 4">AJA232-27</strain>
    </source>
</reference>
<feature type="region of interest" description="Disordered" evidence="2">
    <location>
        <begin position="21"/>
        <end position="47"/>
    </location>
</feature>
<evidence type="ECO:0000313" key="4">
    <source>
        <dbReference type="Proteomes" id="UP001530293"/>
    </source>
</evidence>
<dbReference type="Pfam" id="PF03194">
    <property type="entry name" value="LUC7"/>
    <property type="match status" value="1"/>
</dbReference>
<organism evidence="3 4">
    <name type="scientific">Discostella pseudostelligera</name>
    <dbReference type="NCBI Taxonomy" id="259834"/>
    <lineage>
        <taxon>Eukaryota</taxon>
        <taxon>Sar</taxon>
        <taxon>Stramenopiles</taxon>
        <taxon>Ochrophyta</taxon>
        <taxon>Bacillariophyta</taxon>
        <taxon>Coscinodiscophyceae</taxon>
        <taxon>Thalassiosirophycidae</taxon>
        <taxon>Stephanodiscales</taxon>
        <taxon>Stephanodiscaceae</taxon>
        <taxon>Discostella</taxon>
    </lineage>
</organism>
<comment type="caution">
    <text evidence="3">The sequence shown here is derived from an EMBL/GenBank/DDBJ whole genome shotgun (WGS) entry which is preliminary data.</text>
</comment>
<dbReference type="PANTHER" id="PTHR12375">
    <property type="entry name" value="RNA-BINDING PROTEIN LUC7-RELATED"/>
    <property type="match status" value="1"/>
</dbReference>
<dbReference type="InterPro" id="IPR004882">
    <property type="entry name" value="Luc7-rel"/>
</dbReference>
<feature type="compositionally biased region" description="Basic and acidic residues" evidence="2">
    <location>
        <begin position="225"/>
        <end position="234"/>
    </location>
</feature>
<dbReference type="EMBL" id="JALLBG020000247">
    <property type="protein sequence ID" value="KAL3757898.1"/>
    <property type="molecule type" value="Genomic_DNA"/>
</dbReference>
<comment type="similarity">
    <text evidence="1">Belongs to the Luc7 family.</text>
</comment>
<evidence type="ECO:0000256" key="1">
    <source>
        <dbReference type="ARBA" id="ARBA00005655"/>
    </source>
</evidence>
<evidence type="ECO:0000313" key="3">
    <source>
        <dbReference type="EMBL" id="KAL3757898.1"/>
    </source>
</evidence>
<name>A0ABD3M4V9_9STRA</name>
<accession>A0ABD3M4V9</accession>
<feature type="compositionally biased region" description="Basic and acidic residues" evidence="2">
    <location>
        <begin position="448"/>
        <end position="462"/>
    </location>
</feature>
<evidence type="ECO:0000256" key="2">
    <source>
        <dbReference type="SAM" id="MobiDB-lite"/>
    </source>
</evidence>
<gene>
    <name evidence="3" type="ORF">ACHAWU_002818</name>
</gene>